<organism evidence="2 3">
    <name type="scientific">candidate division WWE3 bacterium GW2011_GWC1_47_10</name>
    <dbReference type="NCBI Taxonomy" id="1619122"/>
    <lineage>
        <taxon>Bacteria</taxon>
        <taxon>Katanobacteria</taxon>
    </lineage>
</organism>
<dbReference type="STRING" id="1619122.UX73_C0016G0004"/>
<dbReference type="AlphaFoldDB" id="A0A0G1TZ88"/>
<protein>
    <submittedName>
        <fullName evidence="2">Uncharacterized protein</fullName>
    </submittedName>
</protein>
<feature type="transmembrane region" description="Helical" evidence="1">
    <location>
        <begin position="6"/>
        <end position="29"/>
    </location>
</feature>
<comment type="caution">
    <text evidence="2">The sequence shown here is derived from an EMBL/GenBank/DDBJ whole genome shotgun (WGS) entry which is preliminary data.</text>
</comment>
<accession>A0A0G1TZ88</accession>
<evidence type="ECO:0000313" key="3">
    <source>
        <dbReference type="Proteomes" id="UP000034873"/>
    </source>
</evidence>
<dbReference type="EMBL" id="LCNH01000016">
    <property type="protein sequence ID" value="KKU50705.1"/>
    <property type="molecule type" value="Genomic_DNA"/>
</dbReference>
<dbReference type="Proteomes" id="UP000034873">
    <property type="component" value="Unassembled WGS sequence"/>
</dbReference>
<keyword evidence="1" id="KW-0812">Transmembrane</keyword>
<reference evidence="2 3" key="1">
    <citation type="journal article" date="2015" name="Nature">
        <title>rRNA introns, odd ribosomes, and small enigmatic genomes across a large radiation of phyla.</title>
        <authorList>
            <person name="Brown C.T."/>
            <person name="Hug L.A."/>
            <person name="Thomas B.C."/>
            <person name="Sharon I."/>
            <person name="Castelle C.J."/>
            <person name="Singh A."/>
            <person name="Wilkins M.J."/>
            <person name="Williams K.H."/>
            <person name="Banfield J.F."/>
        </authorList>
    </citation>
    <scope>NUCLEOTIDE SEQUENCE [LARGE SCALE GENOMIC DNA]</scope>
</reference>
<proteinExistence type="predicted"/>
<keyword evidence="1" id="KW-0472">Membrane</keyword>
<keyword evidence="1" id="KW-1133">Transmembrane helix</keyword>
<evidence type="ECO:0000256" key="1">
    <source>
        <dbReference type="SAM" id="Phobius"/>
    </source>
</evidence>
<name>A0A0G1TZ88_UNCKA</name>
<gene>
    <name evidence="2" type="ORF">UX73_C0016G0004</name>
</gene>
<evidence type="ECO:0000313" key="2">
    <source>
        <dbReference type="EMBL" id="KKU50705.1"/>
    </source>
</evidence>
<sequence length="40" mass="4415">MNLEAYGNFYLAGAIFTLALVLAALPTLFKGPRDKDDKQK</sequence>